<evidence type="ECO:0000256" key="14">
    <source>
        <dbReference type="ARBA" id="ARBA00023134"/>
    </source>
</evidence>
<evidence type="ECO:0000259" key="17">
    <source>
        <dbReference type="Pfam" id="PF04548"/>
    </source>
</evidence>
<dbReference type="EMBL" id="LLXH01000332">
    <property type="protein sequence ID" value="PKC68442.1"/>
    <property type="molecule type" value="Genomic_DNA"/>
</dbReference>
<keyword evidence="5" id="KW-0934">Plastid</keyword>
<evidence type="ECO:0000313" key="18">
    <source>
        <dbReference type="EMBL" id="PKC68442.1"/>
    </source>
</evidence>
<evidence type="ECO:0000256" key="7">
    <source>
        <dbReference type="ARBA" id="ARBA00022723"/>
    </source>
</evidence>
<evidence type="ECO:0000256" key="3">
    <source>
        <dbReference type="ARBA" id="ARBA00022448"/>
    </source>
</evidence>
<dbReference type="VEuPathDB" id="FungiDB:RhiirA1_440624"/>
<name>A0A2N0RYT6_9GLOM</name>
<keyword evidence="3" id="KW-0813">Transport</keyword>
<comment type="cofactor">
    <cofactor evidence="1">
        <name>Mg(2+)</name>
        <dbReference type="ChEBI" id="CHEBI:18420"/>
    </cofactor>
</comment>
<keyword evidence="9" id="KW-0378">Hydrolase</keyword>
<sequence length="422" mass="48460">MFTDETEVINIIGSEKLRLEGSLKIKDFTKLKSINLEKLELTELEISCCSHLIQINLSELSKLTSLSVTGCLKLNKLDCSNNSKLNYLEVSDLTELNCSNTSIVELSLNLCPYITKLDCSNNSKLISLDVSNCFKLKFIDCSQSNLTSLDLSYCSKSITINPPDLDIIRKKENIKNILIVGRTGSGRTTLANVLTGSDDFRESGYAVSEKKGFNKKVFKCKEVNYCVVDTVGFEDTNLTTKKVLYKIADGIYSMPEGISRVLFVVDGRFLPEKMSSLNLISDVFFDIDILDYVTIVRTKFSGFRNKYECDKDKRIIYEEYEKIAEMVNSRDNIIHVDNPSINIVKYDVDDDAQIDFNKKAREKSRKILLDYLEKICQEDREDREDREEYFKIKTWDKLRDKITKYVDNEELEVNPQRPCLIL</sequence>
<keyword evidence="13" id="KW-1133">Transmembrane helix</keyword>
<keyword evidence="10" id="KW-1002">Plastid outer membrane</keyword>
<dbReference type="GO" id="GO:0016787">
    <property type="term" value="F:hydrolase activity"/>
    <property type="evidence" value="ECO:0007669"/>
    <property type="project" value="UniProtKB-KW"/>
</dbReference>
<proteinExistence type="predicted"/>
<keyword evidence="14" id="KW-0342">GTP-binding</keyword>
<feature type="domain" description="AIG1-type G" evidence="17">
    <location>
        <begin position="175"/>
        <end position="299"/>
    </location>
</feature>
<keyword evidence="15" id="KW-0472">Membrane</keyword>
<evidence type="ECO:0000256" key="1">
    <source>
        <dbReference type="ARBA" id="ARBA00001946"/>
    </source>
</evidence>
<protein>
    <recommendedName>
        <fullName evidence="17">AIG1-type G domain-containing protein</fullName>
    </recommendedName>
</protein>
<dbReference type="VEuPathDB" id="FungiDB:RhiirFUN_011381"/>
<evidence type="ECO:0000256" key="12">
    <source>
        <dbReference type="ARBA" id="ARBA00022927"/>
    </source>
</evidence>
<organism evidence="18 19">
    <name type="scientific">Rhizophagus irregularis</name>
    <dbReference type="NCBI Taxonomy" id="588596"/>
    <lineage>
        <taxon>Eukaryota</taxon>
        <taxon>Fungi</taxon>
        <taxon>Fungi incertae sedis</taxon>
        <taxon>Mucoromycota</taxon>
        <taxon>Glomeromycotina</taxon>
        <taxon>Glomeromycetes</taxon>
        <taxon>Glomerales</taxon>
        <taxon>Glomeraceae</taxon>
        <taxon>Rhizophagus</taxon>
    </lineage>
</organism>
<evidence type="ECO:0000313" key="19">
    <source>
        <dbReference type="Proteomes" id="UP000232688"/>
    </source>
</evidence>
<comment type="subcellular location">
    <subcellularLocation>
        <location evidence="2">Membrane</location>
        <topology evidence="2">Single-pass membrane protein</topology>
    </subcellularLocation>
    <subcellularLocation>
        <location evidence="16">Plastid</location>
        <location evidence="16">Chloroplast outer membrane</location>
    </subcellularLocation>
</comment>
<keyword evidence="11" id="KW-0460">Magnesium</keyword>
<gene>
    <name evidence="18" type="ORF">RhiirA1_440624</name>
</gene>
<accession>A0A2N0RYT6</accession>
<evidence type="ECO:0000256" key="16">
    <source>
        <dbReference type="ARBA" id="ARBA00024013"/>
    </source>
</evidence>
<dbReference type="Gene3D" id="3.80.10.10">
    <property type="entry name" value="Ribonuclease Inhibitor"/>
    <property type="match status" value="1"/>
</dbReference>
<evidence type="ECO:0000256" key="11">
    <source>
        <dbReference type="ARBA" id="ARBA00022842"/>
    </source>
</evidence>
<evidence type="ECO:0000256" key="9">
    <source>
        <dbReference type="ARBA" id="ARBA00022801"/>
    </source>
</evidence>
<dbReference type="PANTHER" id="PTHR10903:SF135">
    <property type="entry name" value="TRANSLOCASE OF CHLOROPLAST 120, CHLOROPLASTIC-RELATED"/>
    <property type="match status" value="1"/>
</dbReference>
<dbReference type="GO" id="GO:0015031">
    <property type="term" value="P:protein transport"/>
    <property type="evidence" value="ECO:0007669"/>
    <property type="project" value="UniProtKB-KW"/>
</dbReference>
<evidence type="ECO:0000256" key="13">
    <source>
        <dbReference type="ARBA" id="ARBA00022989"/>
    </source>
</evidence>
<keyword evidence="7" id="KW-0479">Metal-binding</keyword>
<evidence type="ECO:0000256" key="15">
    <source>
        <dbReference type="ARBA" id="ARBA00023136"/>
    </source>
</evidence>
<evidence type="ECO:0000256" key="4">
    <source>
        <dbReference type="ARBA" id="ARBA00022528"/>
    </source>
</evidence>
<reference evidence="18 19" key="1">
    <citation type="submission" date="2017-10" db="EMBL/GenBank/DDBJ databases">
        <title>Extensive intraspecific genome diversity in a model arbuscular mycorrhizal fungus.</title>
        <authorList>
            <person name="Chen E.C.H."/>
            <person name="Morin E."/>
            <person name="Baudet D."/>
            <person name="Noel J."/>
            <person name="Ndikumana S."/>
            <person name="Charron P."/>
            <person name="St-Onge C."/>
            <person name="Giorgi J."/>
            <person name="Grigoriev I.V."/>
            <person name="Roux C."/>
            <person name="Martin F.M."/>
            <person name="Corradi N."/>
        </authorList>
    </citation>
    <scope>NUCLEOTIDE SEQUENCE [LARGE SCALE GENOMIC DNA]</scope>
    <source>
        <strain evidence="18 19">A1</strain>
    </source>
</reference>
<dbReference type="SUPFAM" id="SSF52540">
    <property type="entry name" value="P-loop containing nucleoside triphosphate hydrolases"/>
    <property type="match status" value="1"/>
</dbReference>
<dbReference type="PANTHER" id="PTHR10903">
    <property type="entry name" value="GTPASE, IMAP FAMILY MEMBER-RELATED"/>
    <property type="match status" value="1"/>
</dbReference>
<comment type="caution">
    <text evidence="18">The sequence shown here is derived from an EMBL/GenBank/DDBJ whole genome shotgun (WGS) entry which is preliminary data.</text>
</comment>
<dbReference type="Gene3D" id="3.40.50.300">
    <property type="entry name" value="P-loop containing nucleotide triphosphate hydrolases"/>
    <property type="match status" value="1"/>
</dbReference>
<keyword evidence="6" id="KW-0812">Transmembrane</keyword>
<dbReference type="InterPro" id="IPR032675">
    <property type="entry name" value="LRR_dom_sf"/>
</dbReference>
<dbReference type="GO" id="GO:0005525">
    <property type="term" value="F:GTP binding"/>
    <property type="evidence" value="ECO:0007669"/>
    <property type="project" value="UniProtKB-KW"/>
</dbReference>
<evidence type="ECO:0000256" key="10">
    <source>
        <dbReference type="ARBA" id="ARBA00022805"/>
    </source>
</evidence>
<dbReference type="InterPro" id="IPR006703">
    <property type="entry name" value="G_AIG1"/>
</dbReference>
<dbReference type="InterPro" id="IPR027417">
    <property type="entry name" value="P-loop_NTPase"/>
</dbReference>
<keyword evidence="4" id="KW-0150">Chloroplast</keyword>
<dbReference type="GO" id="GO:0016020">
    <property type="term" value="C:membrane"/>
    <property type="evidence" value="ECO:0007669"/>
    <property type="project" value="UniProtKB-SubCell"/>
</dbReference>
<dbReference type="AlphaFoldDB" id="A0A2N0RYT6"/>
<dbReference type="InterPro" id="IPR045058">
    <property type="entry name" value="GIMA/IAN/Toc"/>
</dbReference>
<evidence type="ECO:0000256" key="5">
    <source>
        <dbReference type="ARBA" id="ARBA00022640"/>
    </source>
</evidence>
<evidence type="ECO:0000256" key="2">
    <source>
        <dbReference type="ARBA" id="ARBA00004167"/>
    </source>
</evidence>
<evidence type="ECO:0000256" key="6">
    <source>
        <dbReference type="ARBA" id="ARBA00022692"/>
    </source>
</evidence>
<dbReference type="VEuPathDB" id="FungiDB:FUN_001859"/>
<dbReference type="Pfam" id="PF04548">
    <property type="entry name" value="AIG1"/>
    <property type="match status" value="1"/>
</dbReference>
<evidence type="ECO:0000256" key="8">
    <source>
        <dbReference type="ARBA" id="ARBA00022741"/>
    </source>
</evidence>
<dbReference type="SUPFAM" id="SSF52058">
    <property type="entry name" value="L domain-like"/>
    <property type="match status" value="1"/>
</dbReference>
<dbReference type="Proteomes" id="UP000232688">
    <property type="component" value="Unassembled WGS sequence"/>
</dbReference>
<dbReference type="GO" id="GO:0046872">
    <property type="term" value="F:metal ion binding"/>
    <property type="evidence" value="ECO:0007669"/>
    <property type="project" value="UniProtKB-KW"/>
</dbReference>
<keyword evidence="8" id="KW-0547">Nucleotide-binding</keyword>
<keyword evidence="12" id="KW-0653">Protein transport</keyword>
<reference evidence="18 19" key="2">
    <citation type="submission" date="2017-10" db="EMBL/GenBank/DDBJ databases">
        <title>Genome analyses suggest a sexual origin of heterokaryosis in a supposedly ancient asexual fungus.</title>
        <authorList>
            <person name="Corradi N."/>
            <person name="Sedzielewska K."/>
            <person name="Noel J."/>
            <person name="Charron P."/>
            <person name="Farinelli L."/>
            <person name="Marton T."/>
            <person name="Kruger M."/>
            <person name="Pelin A."/>
            <person name="Brachmann A."/>
            <person name="Corradi N."/>
        </authorList>
    </citation>
    <scope>NUCLEOTIDE SEQUENCE [LARGE SCALE GENOMIC DNA]</scope>
    <source>
        <strain evidence="18 19">A1</strain>
    </source>
</reference>